<dbReference type="STRING" id="133385.A0A2T9YFW6"/>
<dbReference type="Gene3D" id="3.60.21.70">
    <property type="entry name" value="PhoD-like phosphatase"/>
    <property type="match status" value="1"/>
</dbReference>
<name>A0A2T9YFW6_9FUNG</name>
<keyword evidence="2" id="KW-0472">Membrane</keyword>
<dbReference type="PANTHER" id="PTHR43606">
    <property type="entry name" value="PHOSPHATASE, PUTATIVE (AFU_ORTHOLOGUE AFUA_6G08710)-RELATED"/>
    <property type="match status" value="1"/>
</dbReference>
<dbReference type="Proteomes" id="UP000245383">
    <property type="component" value="Unassembled WGS sequence"/>
</dbReference>
<evidence type="ECO:0000313" key="5">
    <source>
        <dbReference type="Proteomes" id="UP000245383"/>
    </source>
</evidence>
<feature type="region of interest" description="Disordered" evidence="1">
    <location>
        <begin position="62"/>
        <end position="83"/>
    </location>
</feature>
<feature type="domain" description="PhoD-like phosphatase metallophosphatase" evidence="3">
    <location>
        <begin position="293"/>
        <end position="531"/>
    </location>
</feature>
<keyword evidence="5" id="KW-1185">Reference proteome</keyword>
<feature type="compositionally biased region" description="Polar residues" evidence="1">
    <location>
        <begin position="66"/>
        <end position="83"/>
    </location>
</feature>
<sequence>MIVFVLISLLYTLSSFLYLRVAAIEHTLISTAVLAVLAGVLLFREFRKPVFIVLEKTQKPDESNKSLENTENTQVTQKSEQNGLRNRKAIVEKHDGFEVHHQDENKMIIKHYSADKPLLKLWALVYLVLLLFSIDQTFKPLFQTENNLTFTRLGHITHNTAKIAFRIHPSSFYQETKDYEDSRVIANEIILLKYAKIQYRGQKAYPKTLEWLKTETLSTLNQYSDYTGLYKLSNLDSSSLYYIQFLIKNNNKLLSELEFKTAPNPGEPTTLKFGSGSCIKPNFPYVPASAPSITGLRRMSKHNLDMVMFMGDFIYADSPHFFGPQIEDYRRLYRQVYAIDDTKNLVSNVPMLHIYDDHEITDNWDSKQSPPYNNAMKAYWEYNGLYNPDSPFPNALYYNFTFGDIAFYVWDTRGNRDSHKIEDSPQKTMLGQEQKNHFFQWLKHVNHTSAVKFVVSSVPLAYVWDCADAKEDTWGGYRYEREEILSYTKYVPNLFFLSGDRHETAVVRLSSDNIEFSTSPVNQFSLPYVNNHVSYSGGDITEYFIQPGQIKYGVIEVDTKTDPNIPKVKYNLFTNNEQDENTPNYVYEAECEEWK</sequence>
<gene>
    <name evidence="4" type="ORF">BB561_004513</name>
</gene>
<evidence type="ECO:0000256" key="2">
    <source>
        <dbReference type="SAM" id="Phobius"/>
    </source>
</evidence>
<dbReference type="PANTHER" id="PTHR43606:SF2">
    <property type="entry name" value="ALKALINE PHOSPHATASE FAMILY PROTEIN (AFU_ORTHOLOGUE AFUA_5G03860)"/>
    <property type="match status" value="1"/>
</dbReference>
<proteinExistence type="predicted"/>
<dbReference type="CDD" id="cd07389">
    <property type="entry name" value="MPP_PhoD"/>
    <property type="match status" value="1"/>
</dbReference>
<feature type="transmembrane region" description="Helical" evidence="2">
    <location>
        <begin position="117"/>
        <end position="134"/>
    </location>
</feature>
<evidence type="ECO:0000259" key="3">
    <source>
        <dbReference type="Pfam" id="PF09423"/>
    </source>
</evidence>
<comment type="caution">
    <text evidence="4">The sequence shown here is derived from an EMBL/GenBank/DDBJ whole genome shotgun (WGS) entry which is preliminary data.</text>
</comment>
<accession>A0A2T9YFW6</accession>
<reference evidence="4 5" key="1">
    <citation type="journal article" date="2018" name="MBio">
        <title>Comparative Genomics Reveals the Core Gene Toolbox for the Fungus-Insect Symbiosis.</title>
        <authorList>
            <person name="Wang Y."/>
            <person name="Stata M."/>
            <person name="Wang W."/>
            <person name="Stajich J.E."/>
            <person name="White M.M."/>
            <person name="Moncalvo J.M."/>
        </authorList>
    </citation>
    <scope>NUCLEOTIDE SEQUENCE [LARGE SCALE GENOMIC DNA]</scope>
    <source>
        <strain evidence="4 5">SWE-8-4</strain>
    </source>
</reference>
<evidence type="ECO:0000313" key="4">
    <source>
        <dbReference type="EMBL" id="PVU91223.1"/>
    </source>
</evidence>
<organism evidence="4 5">
    <name type="scientific">Smittium simulii</name>
    <dbReference type="NCBI Taxonomy" id="133385"/>
    <lineage>
        <taxon>Eukaryota</taxon>
        <taxon>Fungi</taxon>
        <taxon>Fungi incertae sedis</taxon>
        <taxon>Zoopagomycota</taxon>
        <taxon>Kickxellomycotina</taxon>
        <taxon>Harpellomycetes</taxon>
        <taxon>Harpellales</taxon>
        <taxon>Legeriomycetaceae</taxon>
        <taxon>Smittium</taxon>
    </lineage>
</organism>
<dbReference type="InterPro" id="IPR052900">
    <property type="entry name" value="Phospholipid_Metab_Enz"/>
</dbReference>
<dbReference type="SUPFAM" id="SSF56300">
    <property type="entry name" value="Metallo-dependent phosphatases"/>
    <property type="match status" value="1"/>
</dbReference>
<dbReference type="InterPro" id="IPR038607">
    <property type="entry name" value="PhoD-like_sf"/>
</dbReference>
<dbReference type="InterPro" id="IPR029052">
    <property type="entry name" value="Metallo-depent_PP-like"/>
</dbReference>
<dbReference type="AlphaFoldDB" id="A0A2T9YFW6"/>
<dbReference type="Pfam" id="PF09423">
    <property type="entry name" value="PhoD"/>
    <property type="match status" value="1"/>
</dbReference>
<feature type="transmembrane region" description="Helical" evidence="2">
    <location>
        <begin position="24"/>
        <end position="43"/>
    </location>
</feature>
<keyword evidence="2" id="KW-1133">Transmembrane helix</keyword>
<dbReference type="InterPro" id="IPR018946">
    <property type="entry name" value="PhoD-like_MPP"/>
</dbReference>
<dbReference type="EMBL" id="MBFR01000214">
    <property type="protein sequence ID" value="PVU91223.1"/>
    <property type="molecule type" value="Genomic_DNA"/>
</dbReference>
<dbReference type="OrthoDB" id="2100241at2759"/>
<keyword evidence="2" id="KW-0812">Transmembrane</keyword>
<evidence type="ECO:0000256" key="1">
    <source>
        <dbReference type="SAM" id="MobiDB-lite"/>
    </source>
</evidence>
<protein>
    <recommendedName>
        <fullName evidence="3">PhoD-like phosphatase metallophosphatase domain-containing protein</fullName>
    </recommendedName>
</protein>